<dbReference type="Gene3D" id="3.55.50.30">
    <property type="match status" value="1"/>
</dbReference>
<comment type="caution">
    <text evidence="1">The sequence shown here is derived from an EMBL/GenBank/DDBJ whole genome shotgun (WGS) entry which is preliminary data.</text>
</comment>
<reference evidence="1" key="1">
    <citation type="submission" date="2022-06" db="EMBL/GenBank/DDBJ databases">
        <title>Aeoliella straminimaris, a novel planctomycete from sediments.</title>
        <authorList>
            <person name="Vitorino I.R."/>
            <person name="Lage O.M."/>
        </authorList>
    </citation>
    <scope>NUCLEOTIDE SEQUENCE</scope>
    <source>
        <strain evidence="1">ICT_H6.2</strain>
    </source>
</reference>
<dbReference type="Proteomes" id="UP001155241">
    <property type="component" value="Unassembled WGS sequence"/>
</dbReference>
<name>A0A9X2JJT2_9BACT</name>
<keyword evidence="2" id="KW-1185">Reference proteome</keyword>
<protein>
    <submittedName>
        <fullName evidence="1">Uncharacterized protein</fullName>
    </submittedName>
</protein>
<dbReference type="AlphaFoldDB" id="A0A9X2JJT2"/>
<gene>
    <name evidence="1" type="ORF">NG895_29190</name>
</gene>
<accession>A0A9X2JJT2</accession>
<sequence>MERLQESQRFCIWLDRRVDPSSEVNLSVKNTPLSELLDTLANQGDAAWVADDTLIYVGPPANVREFRTLLAIAREQAAELPSAASRRMLAKVTMEIPRLAEPRRLVEQLGQRGGVRIENLDKVPHDVWPASQLTALSVADQLTTVLSGFDLRWEPTSNGRAIRIAPIERPVVWRRLYDRTVLEEPAAANLQPDAIADSSQKSQVWIATTVEQHEALGGVKPAATTARSRPQTRPRRGDKQVYSLRVQQQPIGPMLTQLARQLGKQLQVDPQVDEQTLNQRVSFEVKQADLDELLQAACNAAGLAARVEGDTIHLELDGAE</sequence>
<evidence type="ECO:0000313" key="1">
    <source>
        <dbReference type="EMBL" id="MCO6047997.1"/>
    </source>
</evidence>
<proteinExistence type="predicted"/>
<evidence type="ECO:0000313" key="2">
    <source>
        <dbReference type="Proteomes" id="UP001155241"/>
    </source>
</evidence>
<dbReference type="RefSeq" id="WP_252856112.1">
    <property type="nucleotide sequence ID" value="NZ_JAMXLR010000095.1"/>
</dbReference>
<organism evidence="1 2">
    <name type="scientific">Aeoliella straminimaris</name>
    <dbReference type="NCBI Taxonomy" id="2954799"/>
    <lineage>
        <taxon>Bacteria</taxon>
        <taxon>Pseudomonadati</taxon>
        <taxon>Planctomycetota</taxon>
        <taxon>Planctomycetia</taxon>
        <taxon>Pirellulales</taxon>
        <taxon>Lacipirellulaceae</taxon>
        <taxon>Aeoliella</taxon>
    </lineage>
</organism>
<dbReference type="EMBL" id="JAMXLR010000095">
    <property type="protein sequence ID" value="MCO6047997.1"/>
    <property type="molecule type" value="Genomic_DNA"/>
</dbReference>